<name>A0A191ZKG2_9GAMM</name>
<gene>
    <name evidence="12" type="primary">serC</name>
    <name evidence="14" type="ORF">A9404_06960</name>
</gene>
<comment type="catalytic activity">
    <reaction evidence="11 12">
        <text>O-phospho-L-serine + 2-oxoglutarate = 3-phosphooxypyruvate + L-glutamate</text>
        <dbReference type="Rhea" id="RHEA:14329"/>
        <dbReference type="ChEBI" id="CHEBI:16810"/>
        <dbReference type="ChEBI" id="CHEBI:18110"/>
        <dbReference type="ChEBI" id="CHEBI:29985"/>
        <dbReference type="ChEBI" id="CHEBI:57524"/>
        <dbReference type="EC" id="2.6.1.52"/>
    </reaction>
</comment>
<dbReference type="NCBIfam" id="NF009112">
    <property type="entry name" value="PRK12462.1"/>
    <property type="match status" value="1"/>
</dbReference>
<keyword evidence="8 12" id="KW-0664">Pyridoxine biosynthesis</keyword>
<dbReference type="HAMAP" id="MF_00160">
    <property type="entry name" value="SerC_aminotrans_5"/>
    <property type="match status" value="1"/>
</dbReference>
<dbReference type="InterPro" id="IPR015424">
    <property type="entry name" value="PyrdxlP-dep_Trfase"/>
</dbReference>
<dbReference type="Proteomes" id="UP000078596">
    <property type="component" value="Chromosome"/>
</dbReference>
<sequence>MAQPIPALNPNNERNFSGGPGALPASVLQQVQEAIVSVPEVGLSILGISHRSDWFAAVVQELETNIRTLLGLGDDYHVLFLQGGATQQFSMVPMTLLHGKTVPAEYLLTGYWSGKVLTEARKEGPIRTLWSGEADSYRRLPSDAELDFSPDAPYIHYVSNETVEGIQFHRVLGRDDVPRVCDMSSDFLSKPCEADRFSLIYAHAQKNIGPAGVTVVLVRDALLQDVRDDLPGFLDYRSHIKAHSNYNTPPVFAIYVVLLVTRWLLNDIGGLERMDAINRRKAQALYEFLDTSDGFYQGRAATADRSLMNVAFNLATPELERLFFTEAQQAGIFGLTGHRAIGGVRASLYNGLTEQAVAGLVDFMAEFRKRHGR</sequence>
<evidence type="ECO:0000256" key="11">
    <source>
        <dbReference type="ARBA" id="ARBA00049007"/>
    </source>
</evidence>
<evidence type="ECO:0000313" key="15">
    <source>
        <dbReference type="Proteomes" id="UP000078596"/>
    </source>
</evidence>
<dbReference type="Gene3D" id="3.90.1150.10">
    <property type="entry name" value="Aspartate Aminotransferase, domain 1"/>
    <property type="match status" value="1"/>
</dbReference>
<dbReference type="InterPro" id="IPR015422">
    <property type="entry name" value="PyrdxlP-dep_Trfase_small"/>
</dbReference>
<feature type="binding site" evidence="12">
    <location>
        <position position="182"/>
    </location>
    <ligand>
        <name>pyridoxal 5'-phosphate</name>
        <dbReference type="ChEBI" id="CHEBI:597326"/>
    </ligand>
</feature>
<keyword evidence="7 12" id="KW-0663">Pyridoxal phosphate</keyword>
<dbReference type="UniPathway" id="UPA00244">
    <property type="reaction ID" value="UER00311"/>
</dbReference>
<evidence type="ECO:0000256" key="3">
    <source>
        <dbReference type="ARBA" id="ARBA00006904"/>
    </source>
</evidence>
<evidence type="ECO:0000256" key="12">
    <source>
        <dbReference type="HAMAP-Rule" id="MF_00160"/>
    </source>
</evidence>
<proteinExistence type="inferred from homology"/>
<comment type="catalytic activity">
    <reaction evidence="10 12">
        <text>4-(phosphooxy)-L-threonine + 2-oxoglutarate = (R)-3-hydroxy-2-oxo-4-phosphooxybutanoate + L-glutamate</text>
        <dbReference type="Rhea" id="RHEA:16573"/>
        <dbReference type="ChEBI" id="CHEBI:16810"/>
        <dbReference type="ChEBI" id="CHEBI:29985"/>
        <dbReference type="ChEBI" id="CHEBI:58452"/>
        <dbReference type="ChEBI" id="CHEBI:58538"/>
        <dbReference type="EC" id="2.6.1.52"/>
    </reaction>
</comment>
<dbReference type="FunFam" id="3.90.1150.10:FF:000006">
    <property type="entry name" value="Phosphoserine aminotransferase"/>
    <property type="match status" value="1"/>
</dbReference>
<dbReference type="EMBL" id="CP016027">
    <property type="protein sequence ID" value="ANJ68337.1"/>
    <property type="molecule type" value="Genomic_DNA"/>
</dbReference>
<comment type="cofactor">
    <cofactor evidence="12">
        <name>pyridoxal 5'-phosphate</name>
        <dbReference type="ChEBI" id="CHEBI:597326"/>
    </cofactor>
    <text evidence="12">Binds 1 pyridoxal phosphate per subunit.</text>
</comment>
<keyword evidence="5 12" id="KW-0028">Amino-acid biosynthesis</keyword>
<dbReference type="KEGG" id="haz:A9404_06960"/>
<evidence type="ECO:0000256" key="1">
    <source>
        <dbReference type="ARBA" id="ARBA00004915"/>
    </source>
</evidence>
<dbReference type="InterPro" id="IPR015421">
    <property type="entry name" value="PyrdxlP-dep_Trfase_major"/>
</dbReference>
<dbReference type="GO" id="GO:0004648">
    <property type="term" value="F:O-phospho-L-serine:2-oxoglutarate aminotransferase activity"/>
    <property type="evidence" value="ECO:0007669"/>
    <property type="project" value="UniProtKB-UniRule"/>
</dbReference>
<dbReference type="PIRSF" id="PIRSF000525">
    <property type="entry name" value="SerC"/>
    <property type="match status" value="1"/>
</dbReference>
<evidence type="ECO:0000313" key="14">
    <source>
        <dbReference type="EMBL" id="ANJ68337.1"/>
    </source>
</evidence>
<dbReference type="AlphaFoldDB" id="A0A191ZKG2"/>
<dbReference type="RefSeq" id="WP_066102963.1">
    <property type="nucleotide sequence ID" value="NZ_CP016027.1"/>
</dbReference>
<organism evidence="14 15">
    <name type="scientific">Halothiobacillus diazotrophicus</name>
    <dbReference type="NCBI Taxonomy" id="1860122"/>
    <lineage>
        <taxon>Bacteria</taxon>
        <taxon>Pseudomonadati</taxon>
        <taxon>Pseudomonadota</taxon>
        <taxon>Gammaproteobacteria</taxon>
        <taxon>Chromatiales</taxon>
        <taxon>Halothiobacillaceae</taxon>
        <taxon>Halothiobacillus</taxon>
    </lineage>
</organism>
<reference evidence="14 15" key="1">
    <citation type="submission" date="2016-06" db="EMBL/GenBank/DDBJ databases">
        <title>Insight into the functional genes involving in sulfur oxidation in Pearl River water.</title>
        <authorList>
            <person name="Luo J."/>
            <person name="Tan X."/>
            <person name="Lin W."/>
        </authorList>
    </citation>
    <scope>NUCLEOTIDE SEQUENCE [LARGE SCALE GENOMIC DNA]</scope>
    <source>
        <strain evidence="14 15">LS2</strain>
    </source>
</reference>
<comment type="caution">
    <text evidence="12">Lacks conserved residue(s) required for the propagation of feature annotation.</text>
</comment>
<feature type="binding site" evidence="12">
    <location>
        <position position="205"/>
    </location>
    <ligand>
        <name>pyridoxal 5'-phosphate</name>
        <dbReference type="ChEBI" id="CHEBI:597326"/>
    </ligand>
</feature>
<evidence type="ECO:0000256" key="6">
    <source>
        <dbReference type="ARBA" id="ARBA00022679"/>
    </source>
</evidence>
<comment type="function">
    <text evidence="12">Catalyzes the reversible conversion of 3-phosphohydroxypyruvate to phosphoserine and of 3-hydroxy-2-oxo-4-phosphonooxybutanoate to phosphohydroxythreonine.</text>
</comment>
<comment type="subcellular location">
    <subcellularLocation>
        <location evidence="12">Cytoplasm</location>
    </subcellularLocation>
</comment>
<comment type="pathway">
    <text evidence="1 12">Cofactor biosynthesis; pyridoxine 5'-phosphate biosynthesis; pyridoxine 5'-phosphate from D-erythrose 4-phosphate: step 3/5.</text>
</comment>
<dbReference type="Gene3D" id="3.40.640.10">
    <property type="entry name" value="Type I PLP-dependent aspartate aminotransferase-like (Major domain)"/>
    <property type="match status" value="1"/>
</dbReference>
<dbReference type="PANTHER" id="PTHR43247">
    <property type="entry name" value="PHOSPHOSERINE AMINOTRANSFERASE"/>
    <property type="match status" value="1"/>
</dbReference>
<dbReference type="OrthoDB" id="9809412at2"/>
<comment type="subunit">
    <text evidence="12">Homodimer.</text>
</comment>
<feature type="modified residue" description="N6-(pyridoxal phosphate)lysine" evidence="12">
    <location>
        <position position="206"/>
    </location>
</feature>
<evidence type="ECO:0000256" key="2">
    <source>
        <dbReference type="ARBA" id="ARBA00005099"/>
    </source>
</evidence>
<evidence type="ECO:0000256" key="7">
    <source>
        <dbReference type="ARBA" id="ARBA00022898"/>
    </source>
</evidence>
<evidence type="ECO:0000256" key="4">
    <source>
        <dbReference type="ARBA" id="ARBA00022576"/>
    </source>
</evidence>
<dbReference type="GO" id="GO:0005737">
    <property type="term" value="C:cytoplasm"/>
    <property type="evidence" value="ECO:0007669"/>
    <property type="project" value="UniProtKB-SubCell"/>
</dbReference>
<dbReference type="GO" id="GO:0006564">
    <property type="term" value="P:L-serine biosynthetic process"/>
    <property type="evidence" value="ECO:0007669"/>
    <property type="project" value="UniProtKB-UniRule"/>
</dbReference>
<feature type="binding site" evidence="12">
    <location>
        <position position="162"/>
    </location>
    <ligand>
        <name>pyridoxal 5'-phosphate</name>
        <dbReference type="ChEBI" id="CHEBI:597326"/>
    </ligand>
</feature>
<comment type="similarity">
    <text evidence="3 12">Belongs to the class-V pyridoxal-phosphate-dependent aminotransferase family. SerC subfamily.</text>
</comment>
<keyword evidence="9 12" id="KW-0718">Serine biosynthesis</keyword>
<evidence type="ECO:0000256" key="5">
    <source>
        <dbReference type="ARBA" id="ARBA00022605"/>
    </source>
</evidence>
<feature type="binding site" evidence="12">
    <location>
        <position position="51"/>
    </location>
    <ligand>
        <name>L-glutamate</name>
        <dbReference type="ChEBI" id="CHEBI:29985"/>
    </ligand>
</feature>
<feature type="binding site" evidence="12">
    <location>
        <position position="112"/>
    </location>
    <ligand>
        <name>pyridoxal 5'-phosphate</name>
        <dbReference type="ChEBI" id="CHEBI:597326"/>
    </ligand>
</feature>
<dbReference type="InterPro" id="IPR022278">
    <property type="entry name" value="Pser_aminoTfrase"/>
</dbReference>
<evidence type="ECO:0000259" key="13">
    <source>
        <dbReference type="Pfam" id="PF00266"/>
    </source>
</evidence>
<evidence type="ECO:0000256" key="8">
    <source>
        <dbReference type="ARBA" id="ARBA00023096"/>
    </source>
</evidence>
<keyword evidence="4 12" id="KW-0032">Aminotransferase</keyword>
<dbReference type="GO" id="GO:0008615">
    <property type="term" value="P:pyridoxine biosynthetic process"/>
    <property type="evidence" value="ECO:0007669"/>
    <property type="project" value="UniProtKB-UniRule"/>
</dbReference>
<keyword evidence="6 12" id="KW-0808">Transferase</keyword>
<protein>
    <recommendedName>
        <fullName evidence="12">Phosphoserine aminotransferase</fullName>
        <ecNumber evidence="12">2.6.1.52</ecNumber>
    </recommendedName>
    <alternativeName>
        <fullName evidence="12">Phosphohydroxythreonine aminotransferase</fullName>
        <shortName evidence="12">PSAT</shortName>
    </alternativeName>
</protein>
<comment type="pathway">
    <text evidence="2 12">Amino-acid biosynthesis; L-serine biosynthesis; L-serine from 3-phospho-D-glycerate: step 2/3.</text>
</comment>
<evidence type="ECO:0000256" key="9">
    <source>
        <dbReference type="ARBA" id="ARBA00023299"/>
    </source>
</evidence>
<dbReference type="SUPFAM" id="SSF53383">
    <property type="entry name" value="PLP-dependent transferases"/>
    <property type="match status" value="1"/>
</dbReference>
<dbReference type="FunFam" id="3.40.640.10:FF:000010">
    <property type="entry name" value="Phosphoserine aminotransferase"/>
    <property type="match status" value="1"/>
</dbReference>
<dbReference type="PANTHER" id="PTHR43247:SF1">
    <property type="entry name" value="PHOSPHOSERINE AMINOTRANSFERASE"/>
    <property type="match status" value="1"/>
</dbReference>
<feature type="binding site" evidence="12">
    <location>
        <begin position="85"/>
        <end position="86"/>
    </location>
    <ligand>
        <name>pyridoxal 5'-phosphate</name>
        <dbReference type="ChEBI" id="CHEBI:597326"/>
    </ligand>
</feature>
<dbReference type="UniPathway" id="UPA00135">
    <property type="reaction ID" value="UER00197"/>
</dbReference>
<dbReference type="STRING" id="1860122.A9404_06960"/>
<feature type="domain" description="Aminotransferase class V" evidence="13">
    <location>
        <begin position="15"/>
        <end position="357"/>
    </location>
</feature>
<evidence type="ECO:0000256" key="10">
    <source>
        <dbReference type="ARBA" id="ARBA00047630"/>
    </source>
</evidence>
<dbReference type="EC" id="2.6.1.52" evidence="12"/>
<accession>A0A191ZKG2</accession>
<dbReference type="Pfam" id="PF00266">
    <property type="entry name" value="Aminotran_5"/>
    <property type="match status" value="1"/>
</dbReference>
<keyword evidence="15" id="KW-1185">Reference proteome</keyword>
<dbReference type="InterPro" id="IPR000192">
    <property type="entry name" value="Aminotrans_V_dom"/>
</dbReference>
<dbReference type="NCBIfam" id="NF003764">
    <property type="entry name" value="PRK05355.1"/>
    <property type="match status" value="1"/>
</dbReference>
<dbReference type="GO" id="GO:0030170">
    <property type="term" value="F:pyridoxal phosphate binding"/>
    <property type="evidence" value="ECO:0007669"/>
    <property type="project" value="UniProtKB-UniRule"/>
</dbReference>
<keyword evidence="12" id="KW-0963">Cytoplasm</keyword>
<feature type="binding site" evidence="12">
    <location>
        <begin position="247"/>
        <end position="248"/>
    </location>
    <ligand>
        <name>pyridoxal 5'-phosphate</name>
        <dbReference type="ChEBI" id="CHEBI:597326"/>
    </ligand>
</feature>